<reference evidence="5" key="2">
    <citation type="submission" date="2025-09" db="UniProtKB">
        <authorList>
            <consortium name="Ensembl"/>
        </authorList>
    </citation>
    <scope>IDENTIFICATION</scope>
</reference>
<dbReference type="EC" id="3.1.1.-" evidence="3"/>
<name>A0A3Q1HAM8_9TELE</name>
<evidence type="ECO:0000256" key="1">
    <source>
        <dbReference type="ARBA" id="ARBA00005964"/>
    </source>
</evidence>
<feature type="domain" description="Carboxylesterase type B" evidence="4">
    <location>
        <begin position="1"/>
        <end position="344"/>
    </location>
</feature>
<sequence>MLDQIEALRWVQQHIHNFGGDPDLVTISGVSAGGMSVSLLLLSPLSDGLFHHAIAESGTAAMESFVSNNPLPMTQMAANASGCSMESTEKIGDCMRNLDIDTIVALAEGVQFPVNVDGHFLMKPVDELLRKHEFLTVPFMTGMNSDEGGFIILEGIAPSNWTDGLDREQVVNMMSMFYPDPKDAFKRDLMIDEYIGTGEDRVKNRDGLTEFIGDFMFNIPAIKTANAHRDGGAAVYLYEYQHTPSFLQKKRPSFAGSDHGDEIFGVLGFCFTTAHVKLAEPCTEEEEQLSRTVMSYWGNFARKGSPNGDDLAHWPKYGAEEEYLAIGLKEQVVGRALKKDRFVFMTQTLSEKIQQHNKDIKHSEL</sequence>
<keyword evidence="6" id="KW-1185">Reference proteome</keyword>
<dbReference type="InterPro" id="IPR019826">
    <property type="entry name" value="Carboxylesterase_B_AS"/>
</dbReference>
<dbReference type="GO" id="GO:0016787">
    <property type="term" value="F:hydrolase activity"/>
    <property type="evidence" value="ECO:0007669"/>
    <property type="project" value="UniProtKB-KW"/>
</dbReference>
<dbReference type="PROSITE" id="PS00122">
    <property type="entry name" value="CARBOXYLESTERASE_B_1"/>
    <property type="match status" value="1"/>
</dbReference>
<dbReference type="InterPro" id="IPR050309">
    <property type="entry name" value="Type-B_Carboxylest/Lipase"/>
</dbReference>
<evidence type="ECO:0000256" key="3">
    <source>
        <dbReference type="RuleBase" id="RU361235"/>
    </source>
</evidence>
<keyword evidence="2 3" id="KW-0378">Hydrolase</keyword>
<accession>A0A3Q1HAM8</accession>
<comment type="similarity">
    <text evidence="1 3">Belongs to the type-B carboxylesterase/lipase family.</text>
</comment>
<evidence type="ECO:0000256" key="2">
    <source>
        <dbReference type="ARBA" id="ARBA00022801"/>
    </source>
</evidence>
<reference evidence="5" key="1">
    <citation type="submission" date="2025-08" db="UniProtKB">
        <authorList>
            <consortium name="Ensembl"/>
        </authorList>
    </citation>
    <scope>IDENTIFICATION</scope>
</reference>
<dbReference type="GeneTree" id="ENSGT00940000155200"/>
<dbReference type="Proteomes" id="UP000257200">
    <property type="component" value="Unplaced"/>
</dbReference>
<dbReference type="PANTHER" id="PTHR11559">
    <property type="entry name" value="CARBOXYLESTERASE"/>
    <property type="match status" value="1"/>
</dbReference>
<dbReference type="InterPro" id="IPR002018">
    <property type="entry name" value="CarbesteraseB"/>
</dbReference>
<dbReference type="Ensembl" id="ENSAPOT00000005363.1">
    <property type="protein sequence ID" value="ENSAPOP00000025785.1"/>
    <property type="gene ID" value="ENSAPOG00000009109.1"/>
</dbReference>
<dbReference type="STRING" id="80966.ENSAPOP00000025785"/>
<organism evidence="5 6">
    <name type="scientific">Acanthochromis polyacanthus</name>
    <name type="common">spiny chromis</name>
    <dbReference type="NCBI Taxonomy" id="80966"/>
    <lineage>
        <taxon>Eukaryota</taxon>
        <taxon>Metazoa</taxon>
        <taxon>Chordata</taxon>
        <taxon>Craniata</taxon>
        <taxon>Vertebrata</taxon>
        <taxon>Euteleostomi</taxon>
        <taxon>Actinopterygii</taxon>
        <taxon>Neopterygii</taxon>
        <taxon>Teleostei</taxon>
        <taxon>Neoteleostei</taxon>
        <taxon>Acanthomorphata</taxon>
        <taxon>Ovalentaria</taxon>
        <taxon>Pomacentridae</taxon>
        <taxon>Acanthochromis</taxon>
    </lineage>
</organism>
<dbReference type="AlphaFoldDB" id="A0A3Q1HAM8"/>
<dbReference type="SUPFAM" id="SSF53474">
    <property type="entry name" value="alpha/beta-Hydrolases"/>
    <property type="match status" value="1"/>
</dbReference>
<dbReference type="InterPro" id="IPR029058">
    <property type="entry name" value="AB_hydrolase_fold"/>
</dbReference>
<evidence type="ECO:0000313" key="6">
    <source>
        <dbReference type="Proteomes" id="UP000257200"/>
    </source>
</evidence>
<protein>
    <recommendedName>
        <fullName evidence="3">Carboxylic ester hydrolase</fullName>
        <ecNumber evidence="3">3.1.1.-</ecNumber>
    </recommendedName>
</protein>
<dbReference type="InParanoid" id="A0A3Q1HAM8"/>
<dbReference type="Gene3D" id="3.40.50.1820">
    <property type="entry name" value="alpha/beta hydrolase"/>
    <property type="match status" value="1"/>
</dbReference>
<dbReference type="Pfam" id="PF00135">
    <property type="entry name" value="COesterase"/>
    <property type="match status" value="1"/>
</dbReference>
<proteinExistence type="inferred from homology"/>
<evidence type="ECO:0000259" key="4">
    <source>
        <dbReference type="Pfam" id="PF00135"/>
    </source>
</evidence>
<evidence type="ECO:0000313" key="5">
    <source>
        <dbReference type="Ensembl" id="ENSAPOP00000025785.1"/>
    </source>
</evidence>